<evidence type="ECO:0000256" key="1">
    <source>
        <dbReference type="ARBA" id="ARBA00005594"/>
    </source>
</evidence>
<organism evidence="11 12">
    <name type="scientific">Capsicum baccatum</name>
    <name type="common">Peruvian pepper</name>
    <dbReference type="NCBI Taxonomy" id="33114"/>
    <lineage>
        <taxon>Eukaryota</taxon>
        <taxon>Viridiplantae</taxon>
        <taxon>Streptophyta</taxon>
        <taxon>Embryophyta</taxon>
        <taxon>Tracheophyta</taxon>
        <taxon>Spermatophyta</taxon>
        <taxon>Magnoliopsida</taxon>
        <taxon>eudicotyledons</taxon>
        <taxon>Gunneridae</taxon>
        <taxon>Pentapetalae</taxon>
        <taxon>asterids</taxon>
        <taxon>lamiids</taxon>
        <taxon>Solanales</taxon>
        <taxon>Solanaceae</taxon>
        <taxon>Solanoideae</taxon>
        <taxon>Capsiceae</taxon>
        <taxon>Capsicum</taxon>
    </lineage>
</organism>
<comment type="caution">
    <text evidence="11">The sequence shown here is derived from an EMBL/GenBank/DDBJ whole genome shotgun (WGS) entry which is preliminary data.</text>
</comment>
<keyword evidence="4" id="KW-0547">Nucleotide-binding</keyword>
<dbReference type="InterPro" id="IPR002300">
    <property type="entry name" value="aa-tRNA-synth_Ia"/>
</dbReference>
<evidence type="ECO:0000256" key="5">
    <source>
        <dbReference type="ARBA" id="ARBA00022840"/>
    </source>
</evidence>
<dbReference type="InterPro" id="IPR009008">
    <property type="entry name" value="Val/Leu/Ile-tRNA-synth_edit"/>
</dbReference>
<dbReference type="AlphaFoldDB" id="A0A2G2VRV4"/>
<dbReference type="GO" id="GO:0005524">
    <property type="term" value="F:ATP binding"/>
    <property type="evidence" value="ECO:0007669"/>
    <property type="project" value="UniProtKB-KW"/>
</dbReference>
<keyword evidence="6" id="KW-0648">Protein biosynthesis</keyword>
<reference evidence="12" key="2">
    <citation type="journal article" date="2017" name="J. Anim. Genet.">
        <title>Multiple reference genome sequences of hot pepper reveal the massive evolution of plant disease resistance genes by retroduplication.</title>
        <authorList>
            <person name="Kim S."/>
            <person name="Park J."/>
            <person name="Yeom S.-I."/>
            <person name="Kim Y.-M."/>
            <person name="Seo E."/>
            <person name="Kim K.-T."/>
            <person name="Kim M.-S."/>
            <person name="Lee J.M."/>
            <person name="Cheong K."/>
            <person name="Shin H.-S."/>
            <person name="Kim S.-B."/>
            <person name="Han K."/>
            <person name="Lee J."/>
            <person name="Park M."/>
            <person name="Lee H.-A."/>
            <person name="Lee H.-Y."/>
            <person name="Lee Y."/>
            <person name="Oh S."/>
            <person name="Lee J.H."/>
            <person name="Choi E."/>
            <person name="Choi E."/>
            <person name="Lee S.E."/>
            <person name="Jeon J."/>
            <person name="Kim H."/>
            <person name="Choi G."/>
            <person name="Song H."/>
            <person name="Lee J."/>
            <person name="Lee S.-C."/>
            <person name="Kwon J.-K."/>
            <person name="Lee H.-Y."/>
            <person name="Koo N."/>
            <person name="Hong Y."/>
            <person name="Kim R.W."/>
            <person name="Kang W.-H."/>
            <person name="Huh J.H."/>
            <person name="Kang B.-C."/>
            <person name="Yang T.-J."/>
            <person name="Lee Y.-H."/>
            <person name="Bennetzen J.L."/>
            <person name="Choi D."/>
        </authorList>
    </citation>
    <scope>NUCLEOTIDE SEQUENCE [LARGE SCALE GENOMIC DNA]</scope>
    <source>
        <strain evidence="12">cv. PBC81</strain>
    </source>
</reference>
<dbReference type="OrthoDB" id="1726859at2759"/>
<evidence type="ECO:0000256" key="2">
    <source>
        <dbReference type="ARBA" id="ARBA00013169"/>
    </source>
</evidence>
<dbReference type="SUPFAM" id="SSF50677">
    <property type="entry name" value="ValRS/IleRS/LeuRS editing domain"/>
    <property type="match status" value="1"/>
</dbReference>
<dbReference type="STRING" id="33114.A0A2G2VRV4"/>
<evidence type="ECO:0000259" key="10">
    <source>
        <dbReference type="Pfam" id="PF00133"/>
    </source>
</evidence>
<dbReference type="Gene3D" id="3.40.50.620">
    <property type="entry name" value="HUPs"/>
    <property type="match status" value="1"/>
</dbReference>
<protein>
    <recommendedName>
        <fullName evidence="2">valine--tRNA ligase</fullName>
        <ecNumber evidence="2">6.1.1.9</ecNumber>
    </recommendedName>
    <alternativeName>
        <fullName evidence="8">Valyl-tRNA synthetase</fullName>
    </alternativeName>
</protein>
<evidence type="ECO:0000256" key="9">
    <source>
        <dbReference type="SAM" id="MobiDB-lite"/>
    </source>
</evidence>
<dbReference type="GO" id="GO:0005829">
    <property type="term" value="C:cytosol"/>
    <property type="evidence" value="ECO:0007669"/>
    <property type="project" value="TreeGrafter"/>
</dbReference>
<evidence type="ECO:0000313" key="12">
    <source>
        <dbReference type="Proteomes" id="UP000224567"/>
    </source>
</evidence>
<evidence type="ECO:0000256" key="6">
    <source>
        <dbReference type="ARBA" id="ARBA00022917"/>
    </source>
</evidence>
<gene>
    <name evidence="11" type="ORF">CQW23_23395</name>
</gene>
<keyword evidence="7" id="KW-0030">Aminoacyl-tRNA synthetase</keyword>
<proteinExistence type="inferred from homology"/>
<dbReference type="Proteomes" id="UP000224567">
    <property type="component" value="Unassembled WGS sequence"/>
</dbReference>
<keyword evidence="3" id="KW-0436">Ligase</keyword>
<dbReference type="Pfam" id="PF00133">
    <property type="entry name" value="tRNA-synt_1"/>
    <property type="match status" value="1"/>
</dbReference>
<keyword evidence="12" id="KW-1185">Reference proteome</keyword>
<evidence type="ECO:0000313" key="11">
    <source>
        <dbReference type="EMBL" id="PHT35695.1"/>
    </source>
</evidence>
<evidence type="ECO:0000256" key="7">
    <source>
        <dbReference type="ARBA" id="ARBA00023146"/>
    </source>
</evidence>
<dbReference type="GO" id="GO:0002161">
    <property type="term" value="F:aminoacyl-tRNA deacylase activity"/>
    <property type="evidence" value="ECO:0007669"/>
    <property type="project" value="InterPro"/>
</dbReference>
<dbReference type="InterPro" id="IPR014729">
    <property type="entry name" value="Rossmann-like_a/b/a_fold"/>
</dbReference>
<dbReference type="Gene3D" id="3.90.740.10">
    <property type="entry name" value="Valyl/Leucyl/Isoleucyl-tRNA synthetase, editing domain"/>
    <property type="match status" value="1"/>
</dbReference>
<feature type="domain" description="Aminoacyl-tRNA synthetase class Ia" evidence="10">
    <location>
        <begin position="191"/>
        <end position="237"/>
    </location>
</feature>
<feature type="region of interest" description="Disordered" evidence="9">
    <location>
        <begin position="70"/>
        <end position="90"/>
    </location>
</feature>
<keyword evidence="5" id="KW-0067">ATP-binding</keyword>
<dbReference type="PANTHER" id="PTHR11946">
    <property type="entry name" value="VALYL-TRNA SYNTHETASES"/>
    <property type="match status" value="1"/>
</dbReference>
<dbReference type="GO" id="GO:0006438">
    <property type="term" value="P:valyl-tRNA aminoacylation"/>
    <property type="evidence" value="ECO:0007669"/>
    <property type="project" value="InterPro"/>
</dbReference>
<accession>A0A2G2VRV4</accession>
<reference evidence="11 12" key="1">
    <citation type="journal article" date="2017" name="Genome Biol.">
        <title>New reference genome sequences of hot pepper reveal the massive evolution of plant disease-resistance genes by retroduplication.</title>
        <authorList>
            <person name="Kim S."/>
            <person name="Park J."/>
            <person name="Yeom S.I."/>
            <person name="Kim Y.M."/>
            <person name="Seo E."/>
            <person name="Kim K.T."/>
            <person name="Kim M.S."/>
            <person name="Lee J.M."/>
            <person name="Cheong K."/>
            <person name="Shin H.S."/>
            <person name="Kim S.B."/>
            <person name="Han K."/>
            <person name="Lee J."/>
            <person name="Park M."/>
            <person name="Lee H.A."/>
            <person name="Lee H.Y."/>
            <person name="Lee Y."/>
            <person name="Oh S."/>
            <person name="Lee J.H."/>
            <person name="Choi E."/>
            <person name="Choi E."/>
            <person name="Lee S.E."/>
            <person name="Jeon J."/>
            <person name="Kim H."/>
            <person name="Choi G."/>
            <person name="Song H."/>
            <person name="Lee J."/>
            <person name="Lee S.C."/>
            <person name="Kwon J.K."/>
            <person name="Lee H.Y."/>
            <person name="Koo N."/>
            <person name="Hong Y."/>
            <person name="Kim R.W."/>
            <person name="Kang W.H."/>
            <person name="Huh J.H."/>
            <person name="Kang B.C."/>
            <person name="Yang T.J."/>
            <person name="Lee Y.H."/>
            <person name="Bennetzen J.L."/>
            <person name="Choi D."/>
        </authorList>
    </citation>
    <scope>NUCLEOTIDE SEQUENCE [LARGE SCALE GENOMIC DNA]</scope>
    <source>
        <strain evidence="12">cv. PBC81</strain>
    </source>
</reference>
<evidence type="ECO:0000256" key="8">
    <source>
        <dbReference type="ARBA" id="ARBA00029936"/>
    </source>
</evidence>
<evidence type="ECO:0000256" key="3">
    <source>
        <dbReference type="ARBA" id="ARBA00022598"/>
    </source>
</evidence>
<evidence type="ECO:0000256" key="4">
    <source>
        <dbReference type="ARBA" id="ARBA00022741"/>
    </source>
</evidence>
<sequence length="246" mass="26936">MNFGTGAVKITPAHDPNDFEVGQRHKLEFINIFTDDGNINSNAGPDFEGMPRFKAPVAVTEALKKRAATTISQAPSASSSRQPTSTASSQSFLDQTLKALHALECSSERPWRLAADHMWESVFGVVRTSLEGLEGLPSAYEGFRSDFGHLAAPTRNTTRTVGMETEVEIMEIMLLEIRDKRGNLDLCGEHADGLRIFVIGKEIVELSQDPDVLDTLFSAGLFPLSVLGWPDNTADLEIENVSQMLN</sequence>
<name>A0A2G2VRV4_CAPBA</name>
<dbReference type="GO" id="GO:0004832">
    <property type="term" value="F:valine-tRNA ligase activity"/>
    <property type="evidence" value="ECO:0007669"/>
    <property type="project" value="UniProtKB-EC"/>
</dbReference>
<dbReference type="EMBL" id="MLFT02000010">
    <property type="protein sequence ID" value="PHT35695.1"/>
    <property type="molecule type" value="Genomic_DNA"/>
</dbReference>
<dbReference type="PANTHER" id="PTHR11946:SF109">
    <property type="entry name" value="VALINE--TRNA LIGASE"/>
    <property type="match status" value="1"/>
</dbReference>
<dbReference type="InterPro" id="IPR002303">
    <property type="entry name" value="Valyl-tRNA_ligase"/>
</dbReference>
<comment type="similarity">
    <text evidence="1">Belongs to the class-I aminoacyl-tRNA synthetase family.</text>
</comment>
<dbReference type="EC" id="6.1.1.9" evidence="2"/>